<feature type="region of interest" description="Disordered" evidence="1">
    <location>
        <begin position="498"/>
        <end position="566"/>
    </location>
</feature>
<protein>
    <submittedName>
        <fullName evidence="2">Uncharacterized protein</fullName>
    </submittedName>
</protein>
<comment type="caution">
    <text evidence="2">The sequence shown here is derived from an EMBL/GenBank/DDBJ whole genome shotgun (WGS) entry which is preliminary data.</text>
</comment>
<organism evidence="2 3">
    <name type="scientific">Oculimacula yallundae</name>
    <dbReference type="NCBI Taxonomy" id="86028"/>
    <lineage>
        <taxon>Eukaryota</taxon>
        <taxon>Fungi</taxon>
        <taxon>Dikarya</taxon>
        <taxon>Ascomycota</taxon>
        <taxon>Pezizomycotina</taxon>
        <taxon>Leotiomycetes</taxon>
        <taxon>Helotiales</taxon>
        <taxon>Ploettnerulaceae</taxon>
        <taxon>Oculimacula</taxon>
    </lineage>
</organism>
<proteinExistence type="predicted"/>
<evidence type="ECO:0000313" key="2">
    <source>
        <dbReference type="EMBL" id="KAL2072951.1"/>
    </source>
</evidence>
<name>A0ABR4CU44_9HELO</name>
<feature type="compositionally biased region" description="Basic and acidic residues" evidence="1">
    <location>
        <begin position="540"/>
        <end position="559"/>
    </location>
</feature>
<keyword evidence="3" id="KW-1185">Reference proteome</keyword>
<dbReference type="Proteomes" id="UP001595075">
    <property type="component" value="Unassembled WGS sequence"/>
</dbReference>
<evidence type="ECO:0000313" key="3">
    <source>
        <dbReference type="Proteomes" id="UP001595075"/>
    </source>
</evidence>
<gene>
    <name evidence="2" type="ORF">VTL71DRAFT_10275</name>
</gene>
<evidence type="ECO:0000256" key="1">
    <source>
        <dbReference type="SAM" id="MobiDB-lite"/>
    </source>
</evidence>
<reference evidence="2 3" key="1">
    <citation type="journal article" date="2024" name="Commun. Biol.">
        <title>Comparative genomic analysis of thermophilic fungi reveals convergent evolutionary adaptations and gene losses.</title>
        <authorList>
            <person name="Steindorff A.S."/>
            <person name="Aguilar-Pontes M.V."/>
            <person name="Robinson A.J."/>
            <person name="Andreopoulos B."/>
            <person name="LaButti K."/>
            <person name="Kuo A."/>
            <person name="Mondo S."/>
            <person name="Riley R."/>
            <person name="Otillar R."/>
            <person name="Haridas S."/>
            <person name="Lipzen A."/>
            <person name="Grimwood J."/>
            <person name="Schmutz J."/>
            <person name="Clum A."/>
            <person name="Reid I.D."/>
            <person name="Moisan M.C."/>
            <person name="Butler G."/>
            <person name="Nguyen T.T.M."/>
            <person name="Dewar K."/>
            <person name="Conant G."/>
            <person name="Drula E."/>
            <person name="Henrissat B."/>
            <person name="Hansel C."/>
            <person name="Singer S."/>
            <person name="Hutchinson M.I."/>
            <person name="de Vries R.P."/>
            <person name="Natvig D.O."/>
            <person name="Powell A.J."/>
            <person name="Tsang A."/>
            <person name="Grigoriev I.V."/>
        </authorList>
    </citation>
    <scope>NUCLEOTIDE SEQUENCE [LARGE SCALE GENOMIC DNA]</scope>
    <source>
        <strain evidence="2 3">CBS 494.80</strain>
    </source>
</reference>
<dbReference type="EMBL" id="JAZHXI010000003">
    <property type="protein sequence ID" value="KAL2072951.1"/>
    <property type="molecule type" value="Genomic_DNA"/>
</dbReference>
<sequence length="663" mass="73367">MSCFAGKLFLPFNVPCFFDDIHFLLSLPASILSRKVTERIHDIQAIASPPLFLLHCLCLPNLHLLKTYKDQTKLTPLLSLAIIDCIRPRAEVEVPDFDIPAPHVFRPRPGMEESGTWIPVSRPGTGVRPRAGVPAAAAGGAMEMLVNVTKFFEDIQIYFLVVGNGKLTSIAPRPAVPIPTIILTPPSPRHHLFPPPPPPPPNPNDLVVFSLPAITYTTTSSPTNTNPIFTITILNTLAMSTNTPPHNAGLSQSWISPAASNLQRYQRLQTNASHLGVGKSPFFPQSATEWNRHCADVKGADARKERGLLEEKIEALKQKKGRVVSAEGMGEKGDERKIVECGLKFKDQTEGGDYEQSMKREVGWSSGRSAVLGEKTAFWAGGEEVLKEGKVDEENGMRAFWPDMSELKTEGEMRAKKTRQRRFPLPRIDLYSTGMLRHFIPPAANLTAHEKNALIEQIIAKNRIEDIAWHERQVVPFKYALDRLPSLDKIWEQNEKTENGGSYLEPKGGDHGKGKGKEQLAVRAGDKAEEDQEVRDEGEEYKGGCAKDDLNAPRTRDMNSDPTHADGTLQSTYFNPTNFVFGAQTQNYVSYGSYGPQQPEGNTMANPYDGIGLPASYSYASEGPGNGKRPPTGGWMFDELELKKNKDWADLLDELDCVADEET</sequence>
<accession>A0ABR4CU44</accession>
<feature type="compositionally biased region" description="Basic and acidic residues" evidence="1">
    <location>
        <begin position="507"/>
        <end position="527"/>
    </location>
</feature>
<feature type="compositionally biased region" description="Acidic residues" evidence="1">
    <location>
        <begin position="528"/>
        <end position="539"/>
    </location>
</feature>